<keyword evidence="3" id="KW-1185">Reference proteome</keyword>
<sequence length="94" mass="10810">MADRPRFFDDLTGFAGTAFSAMTGAREEVHSLVRSRVDEILYSLNLVRRDEFDAVQEMASRARLAQERSESRLTELEDRLNDLEQTLTEPSSER</sequence>
<evidence type="ECO:0000256" key="1">
    <source>
        <dbReference type="SAM" id="Coils"/>
    </source>
</evidence>
<dbReference type="EMBL" id="BAQD01000003">
    <property type="protein sequence ID" value="GBQ05282.1"/>
    <property type="molecule type" value="Genomic_DNA"/>
</dbReference>
<keyword evidence="1" id="KW-0175">Coiled coil</keyword>
<protein>
    <recommendedName>
        <fullName evidence="4">Accessory factor UbiK family protein</fullName>
    </recommendedName>
</protein>
<feature type="coiled-coil region" evidence="1">
    <location>
        <begin position="59"/>
        <end position="93"/>
    </location>
</feature>
<name>A0ABQ0NWS2_9PROT</name>
<dbReference type="InterPro" id="IPR007475">
    <property type="entry name" value="UbiK"/>
</dbReference>
<evidence type="ECO:0008006" key="4">
    <source>
        <dbReference type="Google" id="ProtNLM"/>
    </source>
</evidence>
<gene>
    <name evidence="2" type="ORF">AA15669_0393</name>
</gene>
<reference evidence="2" key="1">
    <citation type="submission" date="2013-04" db="EMBL/GenBank/DDBJ databases">
        <title>The genome sequencing project of 58 acetic acid bacteria.</title>
        <authorList>
            <person name="Okamoto-Kainuma A."/>
            <person name="Ishikawa M."/>
            <person name="Umino S."/>
            <person name="Koizumi Y."/>
            <person name="Shiwa Y."/>
            <person name="Yoshikawa H."/>
            <person name="Matsutani M."/>
            <person name="Matsushita K."/>
        </authorList>
    </citation>
    <scope>NUCLEOTIDE SEQUENCE</scope>
    <source>
        <strain evidence="2">DSM 15669</strain>
    </source>
</reference>
<evidence type="ECO:0000313" key="3">
    <source>
        <dbReference type="Proteomes" id="UP001062901"/>
    </source>
</evidence>
<evidence type="ECO:0000313" key="2">
    <source>
        <dbReference type="EMBL" id="GBQ05282.1"/>
    </source>
</evidence>
<comment type="caution">
    <text evidence="2">The sequence shown here is derived from an EMBL/GenBank/DDBJ whole genome shotgun (WGS) entry which is preliminary data.</text>
</comment>
<proteinExistence type="predicted"/>
<accession>A0ABQ0NWS2</accession>
<dbReference type="Proteomes" id="UP001062901">
    <property type="component" value="Unassembled WGS sequence"/>
</dbReference>
<dbReference type="RefSeq" id="WP_018979944.1">
    <property type="nucleotide sequence ID" value="NZ_BAQD01000003.1"/>
</dbReference>
<organism evidence="2 3">
    <name type="scientific">Saccharibacter floricola DSM 15669</name>
    <dbReference type="NCBI Taxonomy" id="1123227"/>
    <lineage>
        <taxon>Bacteria</taxon>
        <taxon>Pseudomonadati</taxon>
        <taxon>Pseudomonadota</taxon>
        <taxon>Alphaproteobacteria</taxon>
        <taxon>Acetobacterales</taxon>
        <taxon>Acetobacteraceae</taxon>
        <taxon>Saccharibacter</taxon>
    </lineage>
</organism>
<dbReference type="Pfam" id="PF04380">
    <property type="entry name" value="BMFP"/>
    <property type="match status" value="1"/>
</dbReference>